<dbReference type="InterPro" id="IPR037217">
    <property type="entry name" value="Trp/Indoleamine_2_3_dOase-like"/>
</dbReference>
<dbReference type="PANTHER" id="PTHR10138:SF0">
    <property type="entry name" value="TRYPTOPHAN 2,3-DIOXYGENASE"/>
    <property type="match status" value="1"/>
</dbReference>
<protein>
    <submittedName>
        <fullName evidence="1">Tryptophan 2,3-dioxygenase</fullName>
    </submittedName>
</protein>
<reference evidence="1" key="1">
    <citation type="submission" date="2021-10" db="EMBL/GenBank/DDBJ databases">
        <title>Tropical sea cucumber genome reveals ecological adaptation and Cuvierian tubules defense mechanism.</title>
        <authorList>
            <person name="Chen T."/>
        </authorList>
    </citation>
    <scope>NUCLEOTIDE SEQUENCE</scope>
    <source>
        <strain evidence="1">Nanhai2018</strain>
        <tissue evidence="1">Muscle</tissue>
    </source>
</reference>
<organism evidence="1 2">
    <name type="scientific">Holothuria leucospilota</name>
    <name type="common">Black long sea cucumber</name>
    <name type="synonym">Mertensiothuria leucospilota</name>
    <dbReference type="NCBI Taxonomy" id="206669"/>
    <lineage>
        <taxon>Eukaryota</taxon>
        <taxon>Metazoa</taxon>
        <taxon>Echinodermata</taxon>
        <taxon>Eleutherozoa</taxon>
        <taxon>Echinozoa</taxon>
        <taxon>Holothuroidea</taxon>
        <taxon>Aspidochirotacea</taxon>
        <taxon>Aspidochirotida</taxon>
        <taxon>Holothuriidae</taxon>
        <taxon>Holothuria</taxon>
    </lineage>
</organism>
<dbReference type="Proteomes" id="UP001152320">
    <property type="component" value="Chromosome 21"/>
</dbReference>
<evidence type="ECO:0000313" key="1">
    <source>
        <dbReference type="EMBL" id="KAJ8021322.1"/>
    </source>
</evidence>
<comment type="caution">
    <text evidence="1">The sequence shown here is derived from an EMBL/GenBank/DDBJ whole genome shotgun (WGS) entry which is preliminary data.</text>
</comment>
<keyword evidence="2" id="KW-1185">Reference proteome</keyword>
<proteinExistence type="predicted"/>
<name>A0A9Q0YEF3_HOLLE</name>
<dbReference type="Pfam" id="PF03301">
    <property type="entry name" value="Trp_dioxygenase"/>
    <property type="match status" value="1"/>
</dbReference>
<accession>A0A9Q0YEF3</accession>
<dbReference type="GO" id="GO:0004833">
    <property type="term" value="F:L-tryptophan 2,3-dioxygenase activity"/>
    <property type="evidence" value="ECO:0007669"/>
    <property type="project" value="InterPro"/>
</dbReference>
<dbReference type="EMBL" id="JAIZAY010000021">
    <property type="protein sequence ID" value="KAJ8021322.1"/>
    <property type="molecule type" value="Genomic_DNA"/>
</dbReference>
<dbReference type="PANTHER" id="PTHR10138">
    <property type="entry name" value="TRYPTOPHAN 2,3-DIOXYGENASE"/>
    <property type="match status" value="1"/>
</dbReference>
<dbReference type="SUPFAM" id="SSF140959">
    <property type="entry name" value="Indolic compounds 2,3-dioxygenase-like"/>
    <property type="match status" value="1"/>
</dbReference>
<dbReference type="InterPro" id="IPR004981">
    <property type="entry name" value="Trp_2_3_dOase"/>
</dbReference>
<dbReference type="GO" id="GO:0019442">
    <property type="term" value="P:L-tryptophan catabolic process to acetyl-CoA"/>
    <property type="evidence" value="ECO:0007669"/>
    <property type="project" value="TreeGrafter"/>
</dbReference>
<dbReference type="AlphaFoldDB" id="A0A9Q0YEF3"/>
<gene>
    <name evidence="1" type="ORF">HOLleu_38487</name>
</gene>
<dbReference type="Gene3D" id="1.20.58.480">
    <property type="match status" value="1"/>
</dbReference>
<dbReference type="GO" id="GO:0019441">
    <property type="term" value="P:L-tryptophan catabolic process to kynurenine"/>
    <property type="evidence" value="ECO:0007669"/>
    <property type="project" value="InterPro"/>
</dbReference>
<dbReference type="GO" id="GO:0046872">
    <property type="term" value="F:metal ion binding"/>
    <property type="evidence" value="ECO:0007669"/>
    <property type="project" value="InterPro"/>
</dbReference>
<evidence type="ECO:0000313" key="2">
    <source>
        <dbReference type="Proteomes" id="UP001152320"/>
    </source>
</evidence>
<sequence length="355" mass="42341">MPRNMANSKELVYKDYLCLNKILDAQHRETEKEGRTPHHDEHFFIIIHQVYELWFKEIIFELKSIMKMLKDSVTFDFKDLFKVNERMTRIITIQKLLMEQLEVMETLQPASFIGFRSYLFPASGFQSYQFRILENMFGLKKEWRSEFGQQHYKDAHSEATVKDIEKSEKEDSFLSVMDTWLVKVFGQEPEADRFWRDFEKGVKDKIEDINKKYSSKATSADVRVKHEAEVAVWKSVIEKERHDQKFDTGDRRMSFGSWKGALLITYYRTKQEKYGLAYRFLNHVRDADSLFMKWRYHHVKMVHRMIGNKSGTGGTQSGYGYLKTTVGDEYQVFRDLFDFQGFLLEPDYLPQYSHD</sequence>
<dbReference type="OrthoDB" id="447477at2759"/>
<dbReference type="GO" id="GO:0020037">
    <property type="term" value="F:heme binding"/>
    <property type="evidence" value="ECO:0007669"/>
    <property type="project" value="InterPro"/>
</dbReference>
<dbReference type="Gene3D" id="1.10.287.3810">
    <property type="match status" value="1"/>
</dbReference>